<sequence length="359" mass="40061">MIFSPDEKMLATGGSDGRAVVWVISAAGLTPTLLLEHGDWVQAIQFNPDGQMLATGEDDGTVRLFSLPDGLADGNFEPPNQSPPKQDSVAPDVEPDEPPQLSDPPPRSKPFPWKPTRTLKKHTDFVRGVDFSPDSKTLASCGHDEHVLIWSVEKEEVEKALLHDMSDSDKGFGRLYSVVFVRDNTKVLSCSHGGKIALWDLEAKEGAWCRILQQDDVDAYRSMRIDPGLPNFFFTEVGAVRYSLDDGEGADERSSEDNDRPPGWPLLRTNWQTSEIVWGKGENEERITLPPWLRIRGPALCYYVSRNKVIVGCLTGQILVFEFMDDTKLSLDAQGAEGKVSKHEEMARNQSSRLRRPLK</sequence>
<organism evidence="1 2">
    <name type="scientific">Clonostachys rosea f. rosea IK726</name>
    <dbReference type="NCBI Taxonomy" id="1349383"/>
    <lineage>
        <taxon>Eukaryota</taxon>
        <taxon>Fungi</taxon>
        <taxon>Dikarya</taxon>
        <taxon>Ascomycota</taxon>
        <taxon>Pezizomycotina</taxon>
        <taxon>Sordariomycetes</taxon>
        <taxon>Hypocreomycetidae</taxon>
        <taxon>Hypocreales</taxon>
        <taxon>Bionectriaceae</taxon>
        <taxon>Clonostachys</taxon>
    </lineage>
</organism>
<keyword evidence="2" id="KW-1185">Reference proteome</keyword>
<dbReference type="EMBL" id="CADEHS020000008">
    <property type="protein sequence ID" value="CAG9945062.1"/>
    <property type="molecule type" value="Genomic_DNA"/>
</dbReference>
<protein>
    <submittedName>
        <fullName evidence="1">Uncharacterized protein</fullName>
    </submittedName>
</protein>
<proteinExistence type="predicted"/>
<gene>
    <name evidence="1" type="ORF">CRV2_00011155</name>
</gene>
<evidence type="ECO:0000313" key="2">
    <source>
        <dbReference type="Proteomes" id="UP000836387"/>
    </source>
</evidence>
<reference evidence="1" key="2">
    <citation type="submission" date="2021-10" db="EMBL/GenBank/DDBJ databases">
        <authorList>
            <person name="Piombo E."/>
        </authorList>
    </citation>
    <scope>NUCLEOTIDE SEQUENCE</scope>
</reference>
<name>A0ACA9TWX5_BIOOC</name>
<comment type="caution">
    <text evidence="1">The sequence shown here is derived from an EMBL/GenBank/DDBJ whole genome shotgun (WGS) entry which is preliminary data.</text>
</comment>
<reference evidence="1" key="1">
    <citation type="submission" date="2020-04" db="EMBL/GenBank/DDBJ databases">
        <authorList>
            <person name="Broberg M."/>
        </authorList>
    </citation>
    <scope>NUCLEOTIDE SEQUENCE</scope>
</reference>
<dbReference type="Proteomes" id="UP000836387">
    <property type="component" value="Unassembled WGS sequence"/>
</dbReference>
<accession>A0ACA9TWX5</accession>
<evidence type="ECO:0000313" key="1">
    <source>
        <dbReference type="EMBL" id="CAG9945062.1"/>
    </source>
</evidence>